<keyword evidence="1" id="KW-0472">Membrane</keyword>
<evidence type="ECO:0000313" key="3">
    <source>
        <dbReference type="Proteomes" id="UP000794436"/>
    </source>
</evidence>
<gene>
    <name evidence="2" type="ORF">Poli38472_009780</name>
</gene>
<proteinExistence type="predicted"/>
<dbReference type="Proteomes" id="UP000794436">
    <property type="component" value="Unassembled WGS sequence"/>
</dbReference>
<feature type="transmembrane region" description="Helical" evidence="1">
    <location>
        <begin position="79"/>
        <end position="100"/>
    </location>
</feature>
<dbReference type="EMBL" id="SPLM01000074">
    <property type="protein sequence ID" value="TMW62287.1"/>
    <property type="molecule type" value="Genomic_DNA"/>
</dbReference>
<keyword evidence="3" id="KW-1185">Reference proteome</keyword>
<evidence type="ECO:0000256" key="1">
    <source>
        <dbReference type="SAM" id="Phobius"/>
    </source>
</evidence>
<organism evidence="2 3">
    <name type="scientific">Pythium oligandrum</name>
    <name type="common">Mycoparasitic fungus</name>
    <dbReference type="NCBI Taxonomy" id="41045"/>
    <lineage>
        <taxon>Eukaryota</taxon>
        <taxon>Sar</taxon>
        <taxon>Stramenopiles</taxon>
        <taxon>Oomycota</taxon>
        <taxon>Peronosporomycetes</taxon>
        <taxon>Pythiales</taxon>
        <taxon>Pythiaceae</taxon>
        <taxon>Pythium</taxon>
    </lineage>
</organism>
<sequence length="101" mass="10788">MIRGFKSFAGGAKLIEEPQHILPRAASIQAYTMELQEHGRALSGKLTSKLSSIQSMRWLGGKTSSTDMEADQDKSSSDLTALGFGMLVVGLVFAVCLIAPT</sequence>
<name>A0A8K1CFC1_PYTOL</name>
<protein>
    <submittedName>
        <fullName evidence="2">Uncharacterized protein</fullName>
    </submittedName>
</protein>
<reference evidence="2" key="1">
    <citation type="submission" date="2019-03" db="EMBL/GenBank/DDBJ databases">
        <title>Long read genome sequence of the mycoparasitic Pythium oligandrum ATCC 38472 isolated from sugarbeet rhizosphere.</title>
        <authorList>
            <person name="Gaulin E."/>
        </authorList>
    </citation>
    <scope>NUCLEOTIDE SEQUENCE</scope>
    <source>
        <strain evidence="2">ATCC 38472_TT</strain>
    </source>
</reference>
<dbReference type="AlphaFoldDB" id="A0A8K1CFC1"/>
<accession>A0A8K1CFC1</accession>
<comment type="caution">
    <text evidence="2">The sequence shown here is derived from an EMBL/GenBank/DDBJ whole genome shotgun (WGS) entry which is preliminary data.</text>
</comment>
<keyword evidence="1" id="KW-0812">Transmembrane</keyword>
<keyword evidence="1" id="KW-1133">Transmembrane helix</keyword>
<evidence type="ECO:0000313" key="2">
    <source>
        <dbReference type="EMBL" id="TMW62287.1"/>
    </source>
</evidence>